<name>A0ABX5VA00_9BACT</name>
<organism evidence="1 2">
    <name type="scientific">Caminibacter mediatlanticus TB-2</name>
    <dbReference type="NCBI Taxonomy" id="391592"/>
    <lineage>
        <taxon>Bacteria</taxon>
        <taxon>Pseudomonadati</taxon>
        <taxon>Campylobacterota</taxon>
        <taxon>Epsilonproteobacteria</taxon>
        <taxon>Nautiliales</taxon>
        <taxon>Nautiliaceae</taxon>
        <taxon>Caminibacter</taxon>
    </lineage>
</organism>
<dbReference type="InterPro" id="IPR036705">
    <property type="entry name" value="Ribosyl_crysJ1_sf"/>
</dbReference>
<gene>
    <name evidence="1" type="ORF">FE773_07430</name>
</gene>
<dbReference type="EMBL" id="CP040463">
    <property type="protein sequence ID" value="QCT95026.1"/>
    <property type="molecule type" value="Genomic_DNA"/>
</dbReference>
<protein>
    <submittedName>
        <fullName evidence="1">ADP-ribosylglycohydrolase family protein</fullName>
    </submittedName>
</protein>
<dbReference type="Pfam" id="PF03747">
    <property type="entry name" value="ADP_ribosyl_GH"/>
    <property type="match status" value="2"/>
</dbReference>
<evidence type="ECO:0000313" key="1">
    <source>
        <dbReference type="EMBL" id="QCT95026.1"/>
    </source>
</evidence>
<reference evidence="1 2" key="1">
    <citation type="submission" date="2019-05" db="EMBL/GenBank/DDBJ databases">
        <title>A comparative analysis of the Nautiliaceae.</title>
        <authorList>
            <person name="Grosche A."/>
            <person name="Smedile F."/>
            <person name="Vetriani C."/>
        </authorList>
    </citation>
    <scope>NUCLEOTIDE SEQUENCE [LARGE SCALE GENOMIC DNA]</scope>
    <source>
        <strain evidence="1 2">TB-2</strain>
    </source>
</reference>
<sequence length="255" mass="28873">MIDKKYNNSLIALAFGDSYGMAYEYDSLMGISFKKEKLPDYPKIAKITDDTKMALMLYNHYLEYKTIKEDILFEEYKKWAQIDGIGDGIGIHTAEVLLDGKKDKDSQGNGALMRNIPFGIKLIEDGFSFKEAVKLMNIDSALTHANDVIFLSNELALDIALNGIEVINKEKYKNLVKQLHFDYSAWVINTLYVVIEVLKKNLNFLDGFKEIVAMGGDTDTNCAIYGAIKGAKDNIQDELDINVFLGEDIKYFIKE</sequence>
<evidence type="ECO:0000313" key="2">
    <source>
        <dbReference type="Proteomes" id="UP000306825"/>
    </source>
</evidence>
<accession>A0ABX5VA00</accession>
<dbReference type="RefSeq" id="WP_138323681.1">
    <property type="nucleotide sequence ID" value="NZ_CP040463.1"/>
</dbReference>
<dbReference type="InterPro" id="IPR005502">
    <property type="entry name" value="Ribosyl_crysJ1"/>
</dbReference>
<dbReference type="SUPFAM" id="SSF101478">
    <property type="entry name" value="ADP-ribosylglycohydrolase"/>
    <property type="match status" value="1"/>
</dbReference>
<proteinExistence type="predicted"/>
<keyword evidence="2" id="KW-1185">Reference proteome</keyword>
<dbReference type="Proteomes" id="UP000306825">
    <property type="component" value="Chromosome"/>
</dbReference>
<dbReference type="Gene3D" id="1.10.4080.10">
    <property type="entry name" value="ADP-ribosylation/Crystallin J1"/>
    <property type="match status" value="1"/>
</dbReference>